<keyword evidence="3" id="KW-0805">Transcription regulation</keyword>
<proteinExistence type="predicted"/>
<dbReference type="PANTHER" id="PTHR47663">
    <property type="entry name" value="XYLANOLYTIC TRANSCRIPTIONAL ACTIVATOR XLNR-RELATED"/>
    <property type="match status" value="1"/>
</dbReference>
<evidence type="ECO:0000256" key="5">
    <source>
        <dbReference type="ARBA" id="ARBA00023163"/>
    </source>
</evidence>
<dbReference type="InterPro" id="IPR036864">
    <property type="entry name" value="Zn2-C6_fun-type_DNA-bd_sf"/>
</dbReference>
<dbReference type="PROSITE" id="PS50048">
    <property type="entry name" value="ZN2_CY6_FUNGAL_2"/>
    <property type="match status" value="1"/>
</dbReference>
<comment type="caution">
    <text evidence="9">The sequence shown here is derived from an EMBL/GenBank/DDBJ whole genome shotgun (WGS) entry which is preliminary data.</text>
</comment>
<dbReference type="CDD" id="cd00067">
    <property type="entry name" value="GAL4"/>
    <property type="match status" value="1"/>
</dbReference>
<dbReference type="GO" id="GO:0008270">
    <property type="term" value="F:zinc ion binding"/>
    <property type="evidence" value="ECO:0007669"/>
    <property type="project" value="InterPro"/>
</dbReference>
<keyword evidence="5" id="KW-0804">Transcription</keyword>
<sequence>MFSQTVQQFSTHGNSAPSSPYCGQQAQQRFGVLRFGPCITPPNDVPRLIRENMDATSDLVKPSLPEFDSKGNDMDSESSTVFKSRVRRRTSRACDRCSQRRTKCNGRHPCSYCIGKFDLFPCEYAREKKKRGKGSEKYLARKDATFTTSARTAKNGGSPLLRSDADPNERSFSQAPANLDYVTNSGFQGSLAVNSSNTNNRSIILRSNVLEVNGADDGEISNPSSLAGNHHVKPGTGAISGLVDLVDMAGQPSISGDEISWSDDGNGSEFLTDNRPLNGTPALNVLFSPSRTTSSHQGRPPLGPKSGILTTTSLRYPVLGPLAQYLEGIISLHHAGDLLDHYFSSPLSTYMHPTSPHVLGFVFRKRAFMHRVRPRKCKPALLASILWTAAQTSDSNFLAGSPTSRAKVCQSLLDLTLRLLAPPNYAVNKGAPEVTATSGTNTESAVYTMSESAGIATLVQGSSTAHLAGELDDVATYAHLATVISASEYKGASIRWWNNAWSLARELKLGREIPASAPRPFIDSDETESEDLDEHDMIRNRPGYVSEEEREERRRLWWLLYMVDRHTALCYNRALFLLDADCEGLLQPMDENTWQNGEFKPQIETDSDANSVVCVSRPSGPQVECTGNGVFGFFLPLMTILGEIVDLRHMKNHPRFGTSFQVPSVQTEHFWDQRANEIRRHLQTYELSLQSFQGQEMTAQTNWNSSGKPAYTDRPNHRTRTEIPDQMAVSYGTFVMHVLHILLEGKWDPIDLLTNSDLWISSTSFVTATNHAMSAAEAANRLLEIDSGLNFMPFFLGIYLFQGSFLPIMIAEKLSCDTSPDMIKACETMLRANETCIVTLNTEYQVGRFEFPRESLRFSNINGSRSETLSSSCVVPCPLLVGDLQKVQRSISGEENCLDCIDGIPVEQGQLRSKTSRDYPTDMSSTGGFGAYPIGRLI</sequence>
<dbReference type="EMBL" id="LSBH01000067">
    <property type="protein sequence ID" value="OAQ57940.1"/>
    <property type="molecule type" value="Genomic_DNA"/>
</dbReference>
<dbReference type="GO" id="GO:0006351">
    <property type="term" value="P:DNA-templated transcription"/>
    <property type="evidence" value="ECO:0007669"/>
    <property type="project" value="InterPro"/>
</dbReference>
<protein>
    <submittedName>
        <fullName evidence="9">Transcriptional activator xlnR</fullName>
    </submittedName>
</protein>
<evidence type="ECO:0000256" key="1">
    <source>
        <dbReference type="ARBA" id="ARBA00022723"/>
    </source>
</evidence>
<dbReference type="AlphaFoldDB" id="A0A179EY57"/>
<dbReference type="InterPro" id="IPR001138">
    <property type="entry name" value="Zn2Cys6_DnaBD"/>
</dbReference>
<dbReference type="Pfam" id="PF00172">
    <property type="entry name" value="Zn_clus"/>
    <property type="match status" value="1"/>
</dbReference>
<name>A0A179EY57_PURLI</name>
<organism evidence="9 10">
    <name type="scientific">Purpureocillium lilacinum</name>
    <name type="common">Paecilomyces lilacinus</name>
    <dbReference type="NCBI Taxonomy" id="33203"/>
    <lineage>
        <taxon>Eukaryota</taxon>
        <taxon>Fungi</taxon>
        <taxon>Dikarya</taxon>
        <taxon>Ascomycota</taxon>
        <taxon>Pezizomycotina</taxon>
        <taxon>Sordariomycetes</taxon>
        <taxon>Hypocreomycetidae</taxon>
        <taxon>Hypocreales</taxon>
        <taxon>Ophiocordycipitaceae</taxon>
        <taxon>Purpureocillium</taxon>
    </lineage>
</organism>
<dbReference type="Gene3D" id="4.10.240.10">
    <property type="entry name" value="Zn(2)-C6 fungal-type DNA-binding domain"/>
    <property type="match status" value="1"/>
</dbReference>
<feature type="region of interest" description="Disordered" evidence="7">
    <location>
        <begin position="699"/>
        <end position="718"/>
    </location>
</feature>
<gene>
    <name evidence="9" type="ORF">VFPBJ_11715</name>
</gene>
<evidence type="ECO:0000259" key="8">
    <source>
        <dbReference type="PROSITE" id="PS50048"/>
    </source>
</evidence>
<dbReference type="InterPro" id="IPR051439">
    <property type="entry name" value="XlnR/Xlr1"/>
</dbReference>
<accession>A0A179EY57</accession>
<dbReference type="PROSITE" id="PS00463">
    <property type="entry name" value="ZN2_CY6_FUNGAL_1"/>
    <property type="match status" value="1"/>
</dbReference>
<evidence type="ECO:0000256" key="6">
    <source>
        <dbReference type="ARBA" id="ARBA00023242"/>
    </source>
</evidence>
<dbReference type="GO" id="GO:0003677">
    <property type="term" value="F:DNA binding"/>
    <property type="evidence" value="ECO:0007669"/>
    <property type="project" value="UniProtKB-KW"/>
</dbReference>
<feature type="region of interest" description="Disordered" evidence="7">
    <location>
        <begin position="60"/>
        <end position="84"/>
    </location>
</feature>
<dbReference type="InterPro" id="IPR007219">
    <property type="entry name" value="XnlR_reg_dom"/>
</dbReference>
<reference evidence="9 10" key="1">
    <citation type="submission" date="2016-01" db="EMBL/GenBank/DDBJ databases">
        <title>Biosynthesis of antibiotic leucinostatins and their inhibition on Phytophthora in bio-control Purpureocillium lilacinum.</title>
        <authorList>
            <person name="Wang G."/>
            <person name="Liu Z."/>
            <person name="Lin R."/>
            <person name="Li E."/>
            <person name="Mao Z."/>
            <person name="Ling J."/>
            <person name="Yin W."/>
            <person name="Xie B."/>
        </authorList>
    </citation>
    <scope>NUCLEOTIDE SEQUENCE [LARGE SCALE GENOMIC DNA]</scope>
    <source>
        <strain evidence="9">PLBJ-1</strain>
    </source>
</reference>
<dbReference type="Pfam" id="PF04082">
    <property type="entry name" value="Fungal_trans"/>
    <property type="match status" value="1"/>
</dbReference>
<evidence type="ECO:0000256" key="7">
    <source>
        <dbReference type="SAM" id="MobiDB-lite"/>
    </source>
</evidence>
<dbReference type="Proteomes" id="UP000078240">
    <property type="component" value="Unassembled WGS sequence"/>
</dbReference>
<dbReference type="CDD" id="cd12148">
    <property type="entry name" value="fungal_TF_MHR"/>
    <property type="match status" value="1"/>
</dbReference>
<keyword evidence="2" id="KW-0862">Zinc</keyword>
<evidence type="ECO:0000313" key="9">
    <source>
        <dbReference type="EMBL" id="OAQ57940.1"/>
    </source>
</evidence>
<feature type="domain" description="Zn(2)-C6 fungal-type" evidence="8">
    <location>
        <begin position="93"/>
        <end position="124"/>
    </location>
</feature>
<evidence type="ECO:0000256" key="3">
    <source>
        <dbReference type="ARBA" id="ARBA00023015"/>
    </source>
</evidence>
<evidence type="ECO:0000256" key="4">
    <source>
        <dbReference type="ARBA" id="ARBA00023125"/>
    </source>
</evidence>
<keyword evidence="4" id="KW-0238">DNA-binding</keyword>
<dbReference type="GO" id="GO:0000981">
    <property type="term" value="F:DNA-binding transcription factor activity, RNA polymerase II-specific"/>
    <property type="evidence" value="ECO:0007669"/>
    <property type="project" value="InterPro"/>
</dbReference>
<evidence type="ECO:0000256" key="2">
    <source>
        <dbReference type="ARBA" id="ARBA00022833"/>
    </source>
</evidence>
<feature type="region of interest" description="Disordered" evidence="7">
    <location>
        <begin position="149"/>
        <end position="172"/>
    </location>
</feature>
<keyword evidence="6" id="KW-0539">Nucleus</keyword>
<feature type="region of interest" description="Disordered" evidence="7">
    <location>
        <begin position="1"/>
        <end position="22"/>
    </location>
</feature>
<dbReference type="PANTHER" id="PTHR47663:SF2">
    <property type="entry name" value="ARABINOLYTIC TRANSCRIPTIONAL ACTIVATOR ARAR-RELATED"/>
    <property type="match status" value="1"/>
</dbReference>
<keyword evidence="1" id="KW-0479">Metal-binding</keyword>
<evidence type="ECO:0000313" key="10">
    <source>
        <dbReference type="Proteomes" id="UP000078240"/>
    </source>
</evidence>
<dbReference type="SMART" id="SM00906">
    <property type="entry name" value="Fungal_trans"/>
    <property type="match status" value="1"/>
</dbReference>
<dbReference type="SUPFAM" id="SSF57701">
    <property type="entry name" value="Zn2/Cys6 DNA-binding domain"/>
    <property type="match status" value="1"/>
</dbReference>
<dbReference type="SMART" id="SM00066">
    <property type="entry name" value="GAL4"/>
    <property type="match status" value="1"/>
</dbReference>